<evidence type="ECO:0000313" key="3">
    <source>
        <dbReference type="Proteomes" id="UP000032483"/>
    </source>
</evidence>
<keyword evidence="3" id="KW-1185">Reference proteome</keyword>
<dbReference type="EMBL" id="JXXK01000007">
    <property type="protein sequence ID" value="KJF40353.1"/>
    <property type="molecule type" value="Genomic_DNA"/>
</dbReference>
<feature type="compositionally biased region" description="Low complexity" evidence="1">
    <location>
        <begin position="1"/>
        <end position="29"/>
    </location>
</feature>
<dbReference type="Proteomes" id="UP000032483">
    <property type="component" value="Unassembled WGS sequence"/>
</dbReference>
<sequence length="69" mass="7437">MCPRWRAAAAQAVPPPRAGLALPRRASLPTLTPTPAARRSTSVSLSSATASTTWTAWRTTLLKKRLKKP</sequence>
<accession>A0A0D8J3J2</accession>
<reference evidence="2" key="1">
    <citation type="submission" date="2015-02" db="EMBL/GenBank/DDBJ databases">
        <title>A novel member of the family Ruminococcaceae isolated from human feces.</title>
        <authorList>
            <person name="Shkoporov A.N."/>
            <person name="Chaplin A.V."/>
            <person name="Motuzova O.V."/>
            <person name="Kafarskaia L.I."/>
            <person name="Khokhlova E.V."/>
            <person name="Efimov B.A."/>
        </authorList>
    </citation>
    <scope>NUCLEOTIDE SEQUENCE [LARGE SCALE GENOMIC DNA]</scope>
    <source>
        <strain evidence="2">585-1</strain>
    </source>
</reference>
<feature type="compositionally biased region" description="Low complexity" evidence="1">
    <location>
        <begin position="36"/>
        <end position="45"/>
    </location>
</feature>
<evidence type="ECO:0000313" key="2">
    <source>
        <dbReference type="EMBL" id="KJF40353.1"/>
    </source>
</evidence>
<dbReference type="AlphaFoldDB" id="A0A0D8J3J2"/>
<organism evidence="2 3">
    <name type="scientific">Ruthenibacterium lactatiformans</name>
    <dbReference type="NCBI Taxonomy" id="1550024"/>
    <lineage>
        <taxon>Bacteria</taxon>
        <taxon>Bacillati</taxon>
        <taxon>Bacillota</taxon>
        <taxon>Clostridia</taxon>
        <taxon>Eubacteriales</taxon>
        <taxon>Oscillospiraceae</taxon>
        <taxon>Ruthenibacterium</taxon>
    </lineage>
</organism>
<gene>
    <name evidence="2" type="ORF">TQ39_06845</name>
</gene>
<protein>
    <submittedName>
        <fullName evidence="2">Uncharacterized protein</fullName>
    </submittedName>
</protein>
<comment type="caution">
    <text evidence="2">The sequence shown here is derived from an EMBL/GenBank/DDBJ whole genome shotgun (WGS) entry which is preliminary data.</text>
</comment>
<proteinExistence type="predicted"/>
<feature type="region of interest" description="Disordered" evidence="1">
    <location>
        <begin position="1"/>
        <end position="45"/>
    </location>
</feature>
<name>A0A0D8J3J2_9FIRM</name>
<evidence type="ECO:0000256" key="1">
    <source>
        <dbReference type="SAM" id="MobiDB-lite"/>
    </source>
</evidence>